<dbReference type="PROSITE" id="PS51503">
    <property type="entry name" value="HIG1"/>
    <property type="match status" value="1"/>
</dbReference>
<evidence type="ECO:0000313" key="6">
    <source>
        <dbReference type="EMBL" id="KHS46918.1"/>
    </source>
</evidence>
<proteinExistence type="predicted"/>
<dbReference type="EMBL" id="JRVC01000007">
    <property type="protein sequence ID" value="KHS46918.1"/>
    <property type="molecule type" value="Genomic_DNA"/>
</dbReference>
<organism evidence="6 7">
    <name type="scientific">Novosphingobium subterraneum</name>
    <dbReference type="NCBI Taxonomy" id="48936"/>
    <lineage>
        <taxon>Bacteria</taxon>
        <taxon>Pseudomonadati</taxon>
        <taxon>Pseudomonadota</taxon>
        <taxon>Alphaproteobacteria</taxon>
        <taxon>Sphingomonadales</taxon>
        <taxon>Sphingomonadaceae</taxon>
        <taxon>Novosphingobium</taxon>
    </lineage>
</organism>
<dbReference type="Proteomes" id="UP000031338">
    <property type="component" value="Unassembled WGS sequence"/>
</dbReference>
<dbReference type="RefSeq" id="WP_039333487.1">
    <property type="nucleotide sequence ID" value="NZ_JBNNWK010000002.1"/>
</dbReference>
<feature type="transmembrane region" description="Helical" evidence="4">
    <location>
        <begin position="58"/>
        <end position="75"/>
    </location>
</feature>
<dbReference type="PATRIC" id="fig|48936.3.peg.1763"/>
<keyword evidence="1 4" id="KW-0812">Transmembrane</keyword>
<reference evidence="6 7" key="1">
    <citation type="submission" date="2014-10" db="EMBL/GenBank/DDBJ databases">
        <title>Draft genome sequence of Novosphingobium subterraneum DSM 12447.</title>
        <authorList>
            <person name="Gan H.M."/>
            <person name="Gan H.Y."/>
            <person name="Savka M.A."/>
        </authorList>
    </citation>
    <scope>NUCLEOTIDE SEQUENCE [LARGE SCALE GENOMIC DNA]</scope>
    <source>
        <strain evidence="6 7">DSM 12447</strain>
    </source>
</reference>
<protein>
    <recommendedName>
        <fullName evidence="5">HIG1 domain-containing protein</fullName>
    </recommendedName>
</protein>
<accession>A0A0B8ZL16</accession>
<evidence type="ECO:0000256" key="1">
    <source>
        <dbReference type="ARBA" id="ARBA00022692"/>
    </source>
</evidence>
<feature type="domain" description="HIG1" evidence="5">
    <location>
        <begin position="1"/>
        <end position="76"/>
    </location>
</feature>
<dbReference type="STRING" id="48936.NJ75_01754"/>
<evidence type="ECO:0000256" key="3">
    <source>
        <dbReference type="ARBA" id="ARBA00023136"/>
    </source>
</evidence>
<evidence type="ECO:0000256" key="2">
    <source>
        <dbReference type="ARBA" id="ARBA00022989"/>
    </source>
</evidence>
<sequence length="76" mass="8378">MNYVLIPLIIIFVALTVVSLVRGIIAFLNSTKEDLNRDPASGATANQLLQNKMMFNRIKFQGLAVVTVAILLAFSR</sequence>
<evidence type="ECO:0000313" key="7">
    <source>
        <dbReference type="Proteomes" id="UP000031338"/>
    </source>
</evidence>
<keyword evidence="3 4" id="KW-0472">Membrane</keyword>
<name>A0A0B8ZL16_9SPHN</name>
<dbReference type="AlphaFoldDB" id="A0A0B8ZL16"/>
<evidence type="ECO:0000256" key="4">
    <source>
        <dbReference type="SAM" id="Phobius"/>
    </source>
</evidence>
<comment type="caution">
    <text evidence="6">The sequence shown here is derived from an EMBL/GenBank/DDBJ whole genome shotgun (WGS) entry which is preliminary data.</text>
</comment>
<feature type="transmembrane region" description="Helical" evidence="4">
    <location>
        <begin position="6"/>
        <end position="28"/>
    </location>
</feature>
<keyword evidence="2 4" id="KW-1133">Transmembrane helix</keyword>
<keyword evidence="7" id="KW-1185">Reference proteome</keyword>
<dbReference type="InterPro" id="IPR007667">
    <property type="entry name" value="Hypoxia_induced_domain"/>
</dbReference>
<evidence type="ECO:0000259" key="5">
    <source>
        <dbReference type="PROSITE" id="PS51503"/>
    </source>
</evidence>
<dbReference type="Pfam" id="PF04588">
    <property type="entry name" value="HIG_1_N"/>
    <property type="match status" value="1"/>
</dbReference>
<gene>
    <name evidence="6" type="ORF">NJ75_01754</name>
</gene>